<dbReference type="OrthoDB" id="6102108at2759"/>
<proteinExistence type="predicted"/>
<dbReference type="AlphaFoldDB" id="A0A6J8A911"/>
<dbReference type="Pfam" id="PF12248">
    <property type="entry name" value="Methyltransf_FA"/>
    <property type="match status" value="1"/>
</dbReference>
<reference evidence="2 3" key="1">
    <citation type="submission" date="2020-06" db="EMBL/GenBank/DDBJ databases">
        <authorList>
            <person name="Li R."/>
            <person name="Bekaert M."/>
        </authorList>
    </citation>
    <scope>NUCLEOTIDE SEQUENCE [LARGE SCALE GENOMIC DNA]</scope>
    <source>
        <strain evidence="3">wild</strain>
    </source>
</reference>
<dbReference type="Proteomes" id="UP000507470">
    <property type="component" value="Unassembled WGS sequence"/>
</dbReference>
<feature type="domain" description="Farnesoic acid O-methyl transferase" evidence="1">
    <location>
        <begin position="15"/>
        <end position="143"/>
    </location>
</feature>
<dbReference type="InterPro" id="IPR022041">
    <property type="entry name" value="Methyltransf_FA"/>
</dbReference>
<evidence type="ECO:0000259" key="1">
    <source>
        <dbReference type="Pfam" id="PF12248"/>
    </source>
</evidence>
<dbReference type="EMBL" id="CACVKT020000765">
    <property type="protein sequence ID" value="CAC5362838.1"/>
    <property type="molecule type" value="Genomic_DNA"/>
</dbReference>
<gene>
    <name evidence="2" type="ORF">MCOR_4465</name>
</gene>
<sequence length="240" mass="26928">MNYTIDVNKYNLDLSEITSLVFEVKACGNVCVFLSSSDVRKSSKPLYGIGIGHQNTHSYIFYREDDSKDFVDSPYAYSNTLNILNCTVYLPFWISWAGEDIKFGTELVIGENVVGNLTNMDHFEVKSIGVFTSGGKLGKWKIQVEVSETFAGYFDSCSMDNTKSDMVVVDNIKCSEMRCATNCGLSKTCMGYNFNSAMNRCELLSFGSNIVTDLPHHIEVGWRFYSKCYNGKTACLGCYF</sequence>
<evidence type="ECO:0000313" key="3">
    <source>
        <dbReference type="Proteomes" id="UP000507470"/>
    </source>
</evidence>
<accession>A0A6J8A911</accession>
<name>A0A6J8A911_MYTCO</name>
<protein>
    <recommendedName>
        <fullName evidence="1">Farnesoic acid O-methyl transferase domain-containing protein</fullName>
    </recommendedName>
</protein>
<organism evidence="2 3">
    <name type="scientific">Mytilus coruscus</name>
    <name type="common">Sea mussel</name>
    <dbReference type="NCBI Taxonomy" id="42192"/>
    <lineage>
        <taxon>Eukaryota</taxon>
        <taxon>Metazoa</taxon>
        <taxon>Spiralia</taxon>
        <taxon>Lophotrochozoa</taxon>
        <taxon>Mollusca</taxon>
        <taxon>Bivalvia</taxon>
        <taxon>Autobranchia</taxon>
        <taxon>Pteriomorphia</taxon>
        <taxon>Mytilida</taxon>
        <taxon>Mytiloidea</taxon>
        <taxon>Mytilidae</taxon>
        <taxon>Mytilinae</taxon>
        <taxon>Mytilus</taxon>
    </lineage>
</organism>
<keyword evidence="3" id="KW-1185">Reference proteome</keyword>
<evidence type="ECO:0000313" key="2">
    <source>
        <dbReference type="EMBL" id="CAC5362838.1"/>
    </source>
</evidence>